<accession>A0A098EFD9</accession>
<organism evidence="1 2">
    <name type="scientific">Anaplasma phagocytophilum</name>
    <name type="common">Ehrlichia phagocytophila</name>
    <dbReference type="NCBI Taxonomy" id="948"/>
    <lineage>
        <taxon>Bacteria</taxon>
        <taxon>Pseudomonadati</taxon>
        <taxon>Pseudomonadota</taxon>
        <taxon>Alphaproteobacteria</taxon>
        <taxon>Rickettsiales</taxon>
        <taxon>Anaplasmataceae</taxon>
        <taxon>Anaplasma</taxon>
        <taxon>phagocytophilum group</taxon>
    </lineage>
</organism>
<dbReference type="Proteomes" id="UP000055047">
    <property type="component" value="Unassembled WGS sequence"/>
</dbReference>
<protein>
    <submittedName>
        <fullName evidence="1">Uncharacterized protein</fullName>
    </submittedName>
</protein>
<gene>
    <name evidence="1" type="ORF">ANAPHAGO_00722</name>
</gene>
<reference evidence="1 2" key="1">
    <citation type="submission" date="2014-09" db="EMBL/GenBank/DDBJ databases">
        <authorList>
            <person name="Loux Valentin"/>
            <person name="Dugat Thibaut"/>
        </authorList>
    </citation>
    <scope>NUCLEOTIDE SEQUENCE [LARGE SCALE GENOMIC DNA]</scope>
    <source>
        <strain evidence="1 2">BOV-10_179</strain>
    </source>
</reference>
<dbReference type="EMBL" id="CCXQ01000023">
    <property type="protein sequence ID" value="CEG20517.1"/>
    <property type="molecule type" value="Genomic_DNA"/>
</dbReference>
<dbReference type="AlphaFoldDB" id="A0A098EFD9"/>
<sequence>MAELVDALASGASNLTVVEVRVFFRALQVFLDQPSLKAQYHYECANAHVVFSIHLPDVICTWCIHWMYIVNVFFGDLLGFIASSRAGENVLFSYILYV</sequence>
<name>A0A098EFD9_ANAPH</name>
<evidence type="ECO:0000313" key="2">
    <source>
        <dbReference type="Proteomes" id="UP000055047"/>
    </source>
</evidence>
<proteinExistence type="predicted"/>
<evidence type="ECO:0000313" key="1">
    <source>
        <dbReference type="EMBL" id="CEG20517.1"/>
    </source>
</evidence>